<proteinExistence type="predicted"/>
<keyword evidence="3" id="KW-1185">Reference proteome</keyword>
<feature type="region of interest" description="Disordered" evidence="1">
    <location>
        <begin position="138"/>
        <end position="164"/>
    </location>
</feature>
<organism evidence="2 3">
    <name type="scientific">Caenorhabditis japonica</name>
    <dbReference type="NCBI Taxonomy" id="281687"/>
    <lineage>
        <taxon>Eukaryota</taxon>
        <taxon>Metazoa</taxon>
        <taxon>Ecdysozoa</taxon>
        <taxon>Nematoda</taxon>
        <taxon>Chromadorea</taxon>
        <taxon>Rhabditida</taxon>
        <taxon>Rhabditina</taxon>
        <taxon>Rhabditomorpha</taxon>
        <taxon>Rhabditoidea</taxon>
        <taxon>Rhabditidae</taxon>
        <taxon>Peloderinae</taxon>
        <taxon>Caenorhabditis</taxon>
    </lineage>
</organism>
<dbReference type="Proteomes" id="UP000005237">
    <property type="component" value="Unassembled WGS sequence"/>
</dbReference>
<dbReference type="AlphaFoldDB" id="A0A8R1IWS5"/>
<reference evidence="3" key="1">
    <citation type="submission" date="2010-08" db="EMBL/GenBank/DDBJ databases">
        <authorList>
            <consortium name="Caenorhabditis japonica Sequencing Consortium"/>
            <person name="Wilson R.K."/>
        </authorList>
    </citation>
    <scope>NUCLEOTIDE SEQUENCE [LARGE SCALE GENOMIC DNA]</scope>
    <source>
        <strain evidence="3">DF5081</strain>
    </source>
</reference>
<sequence length="164" mass="19022">MFPIISKEADRIADEDVENCRKVIIHYDQELGGCPIVMKIANKDEEDLLKAIKQRVISADLRHDHSVQLFRRDSENTSNDLPKYVDEHYVMKLSRDDGKEVEFKKRFVITEEMESELKGDLLKWNDVAGGDGRMEVLSRKRTRDNDQNPDEVAECQLKTVKVES</sequence>
<dbReference type="EnsemblMetazoa" id="CJA39707.1">
    <property type="protein sequence ID" value="CJA39707.1"/>
    <property type="gene ID" value="WBGene00215554"/>
</dbReference>
<evidence type="ECO:0000313" key="2">
    <source>
        <dbReference type="EnsemblMetazoa" id="CJA39707.1"/>
    </source>
</evidence>
<evidence type="ECO:0000256" key="1">
    <source>
        <dbReference type="SAM" id="MobiDB-lite"/>
    </source>
</evidence>
<evidence type="ECO:0000313" key="3">
    <source>
        <dbReference type="Proteomes" id="UP000005237"/>
    </source>
</evidence>
<reference evidence="2" key="2">
    <citation type="submission" date="2022-06" db="UniProtKB">
        <authorList>
            <consortium name="EnsemblMetazoa"/>
        </authorList>
    </citation>
    <scope>IDENTIFICATION</scope>
    <source>
        <strain evidence="2">DF5081</strain>
    </source>
</reference>
<name>A0A8R1IWS5_CAEJA</name>
<accession>A0A8R1IWS5</accession>
<protein>
    <submittedName>
        <fullName evidence="2">Uncharacterized protein</fullName>
    </submittedName>
</protein>